<dbReference type="SMART" id="SM00382">
    <property type="entry name" value="AAA"/>
    <property type="match status" value="1"/>
</dbReference>
<dbReference type="EC" id="3.6.3.-" evidence="5"/>
<dbReference type="Pfam" id="PF00005">
    <property type="entry name" value="ABC_tran"/>
    <property type="match status" value="1"/>
</dbReference>
<proteinExistence type="inferred from homology"/>
<dbReference type="GO" id="GO:0016887">
    <property type="term" value="F:ATP hydrolysis activity"/>
    <property type="evidence" value="ECO:0007669"/>
    <property type="project" value="InterPro"/>
</dbReference>
<evidence type="ECO:0000256" key="4">
    <source>
        <dbReference type="ARBA" id="ARBA00038388"/>
    </source>
</evidence>
<dbReference type="PROSITE" id="PS50893">
    <property type="entry name" value="ABC_TRANSPORTER_2"/>
    <property type="match status" value="1"/>
</dbReference>
<organism evidence="5 6">
    <name type="scientific">Gimesia panareensis</name>
    <dbReference type="NCBI Taxonomy" id="2527978"/>
    <lineage>
        <taxon>Bacteria</taxon>
        <taxon>Pseudomonadati</taxon>
        <taxon>Planctomycetota</taxon>
        <taxon>Planctomycetia</taxon>
        <taxon>Planctomycetales</taxon>
        <taxon>Planctomycetaceae</taxon>
        <taxon>Gimesia</taxon>
    </lineage>
</organism>
<keyword evidence="3 5" id="KW-0067">ATP-binding</keyword>
<keyword evidence="1" id="KW-0813">Transport</keyword>
<evidence type="ECO:0000313" key="5">
    <source>
        <dbReference type="EMBL" id="QDT27021.1"/>
    </source>
</evidence>
<dbReference type="InterPro" id="IPR003439">
    <property type="entry name" value="ABC_transporter-like_ATP-bd"/>
</dbReference>
<dbReference type="InterPro" id="IPR027417">
    <property type="entry name" value="P-loop_NTPase"/>
</dbReference>
<sequence length="229" mass="24840">MILELEQLSKSFKSGPGRVQAVDGISLTVDTNEFVAIQGPSGCGKSTLLLMAGGLLSPDSGEVLIEGTNPYRLSNDQRARFRSQHLGFVFQQFHLVPYLNVLDNVATPALASNRGQARERARELVAQFGLEQRLHHTPAQLSTGEKQRVALARALFHQPKILLADEPTGNLDSENSEVVLKALSQFAEDGGCVLMVSHDDQAVQSAQRVLGIRDGRLVTPSESETLVNS</sequence>
<name>A0A517Q5U2_9PLAN</name>
<dbReference type="CDD" id="cd03255">
    <property type="entry name" value="ABC_MJ0796_LolCDE_FtsE"/>
    <property type="match status" value="1"/>
</dbReference>
<dbReference type="GO" id="GO:0022857">
    <property type="term" value="F:transmembrane transporter activity"/>
    <property type="evidence" value="ECO:0007669"/>
    <property type="project" value="TreeGrafter"/>
</dbReference>
<accession>A0A517Q5U2</accession>
<dbReference type="GO" id="GO:0005524">
    <property type="term" value="F:ATP binding"/>
    <property type="evidence" value="ECO:0007669"/>
    <property type="project" value="UniProtKB-KW"/>
</dbReference>
<keyword evidence="5" id="KW-0378">Hydrolase</keyword>
<dbReference type="SUPFAM" id="SSF52540">
    <property type="entry name" value="P-loop containing nucleoside triphosphate hydrolases"/>
    <property type="match status" value="1"/>
</dbReference>
<reference evidence="5 6" key="1">
    <citation type="submission" date="2019-03" db="EMBL/GenBank/DDBJ databases">
        <title>Deep-cultivation of Planctomycetes and their phenomic and genomic characterization uncovers novel biology.</title>
        <authorList>
            <person name="Wiegand S."/>
            <person name="Jogler M."/>
            <person name="Boedeker C."/>
            <person name="Pinto D."/>
            <person name="Vollmers J."/>
            <person name="Rivas-Marin E."/>
            <person name="Kohn T."/>
            <person name="Peeters S.H."/>
            <person name="Heuer A."/>
            <person name="Rast P."/>
            <person name="Oberbeckmann S."/>
            <person name="Bunk B."/>
            <person name="Jeske O."/>
            <person name="Meyerdierks A."/>
            <person name="Storesund J.E."/>
            <person name="Kallscheuer N."/>
            <person name="Luecker S."/>
            <person name="Lage O.M."/>
            <person name="Pohl T."/>
            <person name="Merkel B.J."/>
            <person name="Hornburger P."/>
            <person name="Mueller R.-W."/>
            <person name="Bruemmer F."/>
            <person name="Labrenz M."/>
            <person name="Spormann A.M."/>
            <person name="Op den Camp H."/>
            <person name="Overmann J."/>
            <person name="Amann R."/>
            <person name="Jetten M.S.M."/>
            <person name="Mascher T."/>
            <person name="Medema M.H."/>
            <person name="Devos D.P."/>
            <person name="Kaster A.-K."/>
            <person name="Ovreas L."/>
            <person name="Rohde M."/>
            <person name="Galperin M.Y."/>
            <person name="Jogler C."/>
        </authorList>
    </citation>
    <scope>NUCLEOTIDE SEQUENCE [LARGE SCALE GENOMIC DNA]</scope>
    <source>
        <strain evidence="5 6">Enr10</strain>
    </source>
</reference>
<dbReference type="InterPro" id="IPR003593">
    <property type="entry name" value="AAA+_ATPase"/>
</dbReference>
<gene>
    <name evidence="5" type="primary">macB_1</name>
    <name evidence="5" type="ORF">Enr10x_23350</name>
</gene>
<dbReference type="PANTHER" id="PTHR24220">
    <property type="entry name" value="IMPORT ATP-BINDING PROTEIN"/>
    <property type="match status" value="1"/>
</dbReference>
<accession>A0A518A5Y2</accession>
<protein>
    <submittedName>
        <fullName evidence="5">Macrolide export ATP-binding/permease protein MacB</fullName>
        <ecNumber evidence="5">3.6.3.-</ecNumber>
    </submittedName>
</protein>
<dbReference type="InterPro" id="IPR015854">
    <property type="entry name" value="ABC_transpr_LolD-like"/>
</dbReference>
<evidence type="ECO:0000313" key="6">
    <source>
        <dbReference type="Proteomes" id="UP000315647"/>
    </source>
</evidence>
<dbReference type="InterPro" id="IPR017911">
    <property type="entry name" value="MacB-like_ATP-bd"/>
</dbReference>
<keyword evidence="2" id="KW-0547">Nucleotide-binding</keyword>
<keyword evidence="6" id="KW-1185">Reference proteome</keyword>
<dbReference type="Gene3D" id="3.40.50.300">
    <property type="entry name" value="P-loop containing nucleotide triphosphate hydrolases"/>
    <property type="match status" value="1"/>
</dbReference>
<dbReference type="RefSeq" id="WP_145107870.1">
    <property type="nucleotide sequence ID" value="NZ_CP036277.1"/>
</dbReference>
<comment type="similarity">
    <text evidence="4">Belongs to the ABC transporter superfamily. Macrolide exporter (TC 3.A.1.122) family.</text>
</comment>
<dbReference type="FunFam" id="3.40.50.300:FF:000032">
    <property type="entry name" value="Export ABC transporter ATP-binding protein"/>
    <property type="match status" value="1"/>
</dbReference>
<dbReference type="Proteomes" id="UP000315647">
    <property type="component" value="Chromosome"/>
</dbReference>
<evidence type="ECO:0000256" key="1">
    <source>
        <dbReference type="ARBA" id="ARBA00022448"/>
    </source>
</evidence>
<dbReference type="GO" id="GO:0098796">
    <property type="term" value="C:membrane protein complex"/>
    <property type="evidence" value="ECO:0007669"/>
    <property type="project" value="UniProtKB-ARBA"/>
</dbReference>
<dbReference type="AlphaFoldDB" id="A0A517Q5U2"/>
<dbReference type="GO" id="GO:0005886">
    <property type="term" value="C:plasma membrane"/>
    <property type="evidence" value="ECO:0007669"/>
    <property type="project" value="TreeGrafter"/>
</dbReference>
<dbReference type="EMBL" id="CP037421">
    <property type="protein sequence ID" value="QDT27021.1"/>
    <property type="molecule type" value="Genomic_DNA"/>
</dbReference>
<evidence type="ECO:0000256" key="2">
    <source>
        <dbReference type="ARBA" id="ARBA00022741"/>
    </source>
</evidence>
<evidence type="ECO:0000256" key="3">
    <source>
        <dbReference type="ARBA" id="ARBA00022840"/>
    </source>
</evidence>